<name>A0A9D4QC07_RHISA</name>
<sequence length="182" mass="21019">MPPTGVLSSARLLSVLSWAEIEDLMLSHKERRLLRHHFTVEELQDEMRRSREAELVRYRSQCGLLDIDGMDSTTFKLMFRFQKHDFNDLCSALLVPREITTAQNVRLCGREALCVLLRRQAYPNRWCDLEGIFGRHSSVMSCATSRLMDHILSTFGHLLTDVNNHEWISPASLKEFAGVSQR</sequence>
<reference evidence="1" key="1">
    <citation type="journal article" date="2020" name="Cell">
        <title>Large-Scale Comparative Analyses of Tick Genomes Elucidate Their Genetic Diversity and Vector Capacities.</title>
        <authorList>
            <consortium name="Tick Genome and Microbiome Consortium (TIGMIC)"/>
            <person name="Jia N."/>
            <person name="Wang J."/>
            <person name="Shi W."/>
            <person name="Du L."/>
            <person name="Sun Y."/>
            <person name="Zhan W."/>
            <person name="Jiang J.F."/>
            <person name="Wang Q."/>
            <person name="Zhang B."/>
            <person name="Ji P."/>
            <person name="Bell-Sakyi L."/>
            <person name="Cui X.M."/>
            <person name="Yuan T.T."/>
            <person name="Jiang B.G."/>
            <person name="Yang W.F."/>
            <person name="Lam T.T."/>
            <person name="Chang Q.C."/>
            <person name="Ding S.J."/>
            <person name="Wang X.J."/>
            <person name="Zhu J.G."/>
            <person name="Ruan X.D."/>
            <person name="Zhao L."/>
            <person name="Wei J.T."/>
            <person name="Ye R.Z."/>
            <person name="Que T.C."/>
            <person name="Du C.H."/>
            <person name="Zhou Y.H."/>
            <person name="Cheng J.X."/>
            <person name="Dai P.F."/>
            <person name="Guo W.B."/>
            <person name="Han X.H."/>
            <person name="Huang E.J."/>
            <person name="Li L.F."/>
            <person name="Wei W."/>
            <person name="Gao Y.C."/>
            <person name="Liu J.Z."/>
            <person name="Shao H.Z."/>
            <person name="Wang X."/>
            <person name="Wang C.C."/>
            <person name="Yang T.C."/>
            <person name="Huo Q.B."/>
            <person name="Li W."/>
            <person name="Chen H.Y."/>
            <person name="Chen S.E."/>
            <person name="Zhou L.G."/>
            <person name="Ni X.B."/>
            <person name="Tian J.H."/>
            <person name="Sheng Y."/>
            <person name="Liu T."/>
            <person name="Pan Y.S."/>
            <person name="Xia L.Y."/>
            <person name="Li J."/>
            <person name="Zhao F."/>
            <person name="Cao W.C."/>
        </authorList>
    </citation>
    <scope>NUCLEOTIDE SEQUENCE</scope>
    <source>
        <strain evidence="1">Rsan-2018</strain>
    </source>
</reference>
<dbReference type="PANTHER" id="PTHR34615:SF1">
    <property type="entry name" value="PX DOMAIN-CONTAINING PROTEIN"/>
    <property type="match status" value="1"/>
</dbReference>
<dbReference type="EMBL" id="JABSTV010001247">
    <property type="protein sequence ID" value="KAH7971938.1"/>
    <property type="molecule type" value="Genomic_DNA"/>
</dbReference>
<gene>
    <name evidence="1" type="ORF">HPB52_004369</name>
</gene>
<dbReference type="VEuPathDB" id="VectorBase:RSAN_041321"/>
<protein>
    <submittedName>
        <fullName evidence="1">Uncharacterized protein</fullName>
    </submittedName>
</protein>
<evidence type="ECO:0000313" key="2">
    <source>
        <dbReference type="Proteomes" id="UP000821837"/>
    </source>
</evidence>
<proteinExistence type="predicted"/>
<evidence type="ECO:0000313" key="1">
    <source>
        <dbReference type="EMBL" id="KAH7971938.1"/>
    </source>
</evidence>
<dbReference type="PANTHER" id="PTHR34615">
    <property type="entry name" value="PX DOMAIN-CONTAINING PROTEIN"/>
    <property type="match status" value="1"/>
</dbReference>
<keyword evidence="2" id="KW-1185">Reference proteome</keyword>
<comment type="caution">
    <text evidence="1">The sequence shown here is derived from an EMBL/GenBank/DDBJ whole genome shotgun (WGS) entry which is preliminary data.</text>
</comment>
<dbReference type="AlphaFoldDB" id="A0A9D4QC07"/>
<dbReference type="Proteomes" id="UP000821837">
    <property type="component" value="Chromosome 11"/>
</dbReference>
<organism evidence="1 2">
    <name type="scientific">Rhipicephalus sanguineus</name>
    <name type="common">Brown dog tick</name>
    <name type="synonym">Ixodes sanguineus</name>
    <dbReference type="NCBI Taxonomy" id="34632"/>
    <lineage>
        <taxon>Eukaryota</taxon>
        <taxon>Metazoa</taxon>
        <taxon>Ecdysozoa</taxon>
        <taxon>Arthropoda</taxon>
        <taxon>Chelicerata</taxon>
        <taxon>Arachnida</taxon>
        <taxon>Acari</taxon>
        <taxon>Parasitiformes</taxon>
        <taxon>Ixodida</taxon>
        <taxon>Ixodoidea</taxon>
        <taxon>Ixodidae</taxon>
        <taxon>Rhipicephalinae</taxon>
        <taxon>Rhipicephalus</taxon>
        <taxon>Rhipicephalus</taxon>
    </lineage>
</organism>
<reference evidence="1" key="2">
    <citation type="submission" date="2021-09" db="EMBL/GenBank/DDBJ databases">
        <authorList>
            <person name="Jia N."/>
            <person name="Wang J."/>
            <person name="Shi W."/>
            <person name="Du L."/>
            <person name="Sun Y."/>
            <person name="Zhan W."/>
            <person name="Jiang J."/>
            <person name="Wang Q."/>
            <person name="Zhang B."/>
            <person name="Ji P."/>
            <person name="Sakyi L.B."/>
            <person name="Cui X."/>
            <person name="Yuan T."/>
            <person name="Jiang B."/>
            <person name="Yang W."/>
            <person name="Lam T.T.-Y."/>
            <person name="Chang Q."/>
            <person name="Ding S."/>
            <person name="Wang X."/>
            <person name="Zhu J."/>
            <person name="Ruan X."/>
            <person name="Zhao L."/>
            <person name="Wei J."/>
            <person name="Que T."/>
            <person name="Du C."/>
            <person name="Cheng J."/>
            <person name="Dai P."/>
            <person name="Han X."/>
            <person name="Huang E."/>
            <person name="Gao Y."/>
            <person name="Liu J."/>
            <person name="Shao H."/>
            <person name="Ye R."/>
            <person name="Li L."/>
            <person name="Wei W."/>
            <person name="Wang X."/>
            <person name="Wang C."/>
            <person name="Huo Q."/>
            <person name="Li W."/>
            <person name="Guo W."/>
            <person name="Chen H."/>
            <person name="Chen S."/>
            <person name="Zhou L."/>
            <person name="Zhou L."/>
            <person name="Ni X."/>
            <person name="Tian J."/>
            <person name="Zhou Y."/>
            <person name="Sheng Y."/>
            <person name="Liu T."/>
            <person name="Pan Y."/>
            <person name="Xia L."/>
            <person name="Li J."/>
            <person name="Zhao F."/>
            <person name="Cao W."/>
        </authorList>
    </citation>
    <scope>NUCLEOTIDE SEQUENCE</scope>
    <source>
        <strain evidence="1">Rsan-2018</strain>
        <tissue evidence="1">Larvae</tissue>
    </source>
</reference>
<accession>A0A9D4QC07</accession>